<keyword evidence="4" id="KW-1185">Reference proteome</keyword>
<feature type="compositionally biased region" description="Polar residues" evidence="1">
    <location>
        <begin position="22"/>
        <end position="32"/>
    </location>
</feature>
<keyword evidence="2" id="KW-1133">Transmembrane helix</keyword>
<feature type="transmembrane region" description="Helical" evidence="2">
    <location>
        <begin position="395"/>
        <end position="414"/>
    </location>
</feature>
<dbReference type="GO" id="GO:1902604">
    <property type="term" value="P:p-aminobenzoyl-glutamate transmembrane transport"/>
    <property type="evidence" value="ECO:0007669"/>
    <property type="project" value="InterPro"/>
</dbReference>
<dbReference type="AlphaFoldDB" id="A0A2H3P8P9"/>
<evidence type="ECO:0000256" key="2">
    <source>
        <dbReference type="SAM" id="Phobius"/>
    </source>
</evidence>
<evidence type="ECO:0000313" key="4">
    <source>
        <dbReference type="Proteomes" id="UP000221024"/>
    </source>
</evidence>
<feature type="transmembrane region" description="Helical" evidence="2">
    <location>
        <begin position="434"/>
        <end position="454"/>
    </location>
</feature>
<dbReference type="Pfam" id="PF03806">
    <property type="entry name" value="ABG_transport"/>
    <property type="match status" value="1"/>
</dbReference>
<organism evidence="3 4">
    <name type="scientific">Longimonas halophila</name>
    <dbReference type="NCBI Taxonomy" id="1469170"/>
    <lineage>
        <taxon>Bacteria</taxon>
        <taxon>Pseudomonadati</taxon>
        <taxon>Rhodothermota</taxon>
        <taxon>Rhodothermia</taxon>
        <taxon>Rhodothermales</taxon>
        <taxon>Salisaetaceae</taxon>
        <taxon>Longimonas</taxon>
    </lineage>
</organism>
<feature type="transmembrane region" description="Helical" evidence="2">
    <location>
        <begin position="352"/>
        <end position="374"/>
    </location>
</feature>
<feature type="transmembrane region" description="Helical" evidence="2">
    <location>
        <begin position="259"/>
        <end position="281"/>
    </location>
</feature>
<dbReference type="RefSeq" id="WP_098061329.1">
    <property type="nucleotide sequence ID" value="NZ_PDEP01000003.1"/>
</dbReference>
<keyword evidence="2" id="KW-0812">Transmembrane</keyword>
<accession>A0A2H3P8P9</accession>
<gene>
    <name evidence="3" type="ORF">CRI93_04005</name>
</gene>
<dbReference type="InterPro" id="IPR004697">
    <property type="entry name" value="AbgT"/>
</dbReference>
<comment type="caution">
    <text evidence="3">The sequence shown here is derived from an EMBL/GenBank/DDBJ whole genome shotgun (WGS) entry which is preliminary data.</text>
</comment>
<feature type="transmembrane region" description="Helical" evidence="2">
    <location>
        <begin position="114"/>
        <end position="133"/>
    </location>
</feature>
<name>A0A2H3P8P9_9BACT</name>
<dbReference type="GO" id="GO:0015558">
    <property type="term" value="F:secondary active p-aminobenzoyl-glutamate transmembrane transporter activity"/>
    <property type="evidence" value="ECO:0007669"/>
    <property type="project" value="InterPro"/>
</dbReference>
<keyword evidence="2" id="KW-0472">Membrane</keyword>
<evidence type="ECO:0000313" key="3">
    <source>
        <dbReference type="EMBL" id="PEN08291.1"/>
    </source>
</evidence>
<feature type="transmembrane region" description="Helical" evidence="2">
    <location>
        <begin position="209"/>
        <end position="229"/>
    </location>
</feature>
<feature type="transmembrane region" description="Helical" evidence="2">
    <location>
        <begin position="313"/>
        <end position="332"/>
    </location>
</feature>
<dbReference type="Proteomes" id="UP000221024">
    <property type="component" value="Unassembled WGS sequence"/>
</dbReference>
<dbReference type="EMBL" id="PDEP01000003">
    <property type="protein sequence ID" value="PEN08291.1"/>
    <property type="molecule type" value="Genomic_DNA"/>
</dbReference>
<protein>
    <submittedName>
        <fullName evidence="3">Aminobenzoyl-glutamate transporter</fullName>
    </submittedName>
</protein>
<evidence type="ECO:0000256" key="1">
    <source>
        <dbReference type="SAM" id="MobiDB-lite"/>
    </source>
</evidence>
<feature type="transmembrane region" description="Helical" evidence="2">
    <location>
        <begin position="522"/>
        <end position="545"/>
    </location>
</feature>
<feature type="transmembrane region" description="Helical" evidence="2">
    <location>
        <begin position="57"/>
        <end position="79"/>
    </location>
</feature>
<proteinExistence type="predicted"/>
<sequence length="562" mass="59652">MASPPPESNESTTSSGPDASASPVTNGTPAGESSTNKWFEYFLNGVERLGNILPHPVTLFALFALSIVVISGIAEWLGVAVEDPRPGVDRTIEAISLMNGEGLRRIVENLVENFTSFAPLGTVLVALLGVGVAQHSGLIKACVRGIVLTAASVRPKGDGIIAFLLEPRRLVTLSVVFTGVISNTASELGYVVLVPLGAIVFLSMERHPLAGLAAAFAGVSGGYSANLLLGTIDPLLAGLTQEAAQLLDPEYTVHAAVNYYFMIASTFLITGLGTWVTLSIVEPWLGEYDPSLASEDLSDDAQLEPLSDNEKRGLKWTGIAVLGMTAVLALTIVPEWGVLRNPDTGEVLNSPFLNGIVSIIFIAFVIPGFVFGYATGSMTSDRDVVDGMAEAMSTLGLYIVIVFFAAQFVAFFGWTNLGQIVAVTGAQFLEDIGLTGPLVFVGFIFVSGFVNLMLGSASAQWAVTAPIFVPMLMLTGYSPEVIQAAYRIGDSVTNIITPMMSYFGLILAFAERYEKNIGIGTVISAMLPYSLAFLAGWMVLFYIWVFGLGLPVGPEAPTFYTP</sequence>
<feature type="transmembrane region" description="Helical" evidence="2">
    <location>
        <begin position="491"/>
        <end position="510"/>
    </location>
</feature>
<dbReference type="OrthoDB" id="3314392at2"/>
<feature type="transmembrane region" description="Helical" evidence="2">
    <location>
        <begin position="461"/>
        <end position="479"/>
    </location>
</feature>
<dbReference type="PANTHER" id="PTHR30282:SF0">
    <property type="entry name" value="P-AMINOBENZOYL-GLUTAMATE TRANSPORT PROTEIN"/>
    <property type="match status" value="1"/>
</dbReference>
<reference evidence="3 4" key="1">
    <citation type="submission" date="2017-10" db="EMBL/GenBank/DDBJ databases">
        <title>Draft genome of Longimonas halophila.</title>
        <authorList>
            <person name="Goh K.M."/>
            <person name="Shamsir M.S."/>
            <person name="Lim S.W."/>
        </authorList>
    </citation>
    <scope>NUCLEOTIDE SEQUENCE [LARGE SCALE GENOMIC DNA]</scope>
    <source>
        <strain evidence="3 4">KCTC 42399</strain>
    </source>
</reference>
<feature type="compositionally biased region" description="Low complexity" evidence="1">
    <location>
        <begin position="8"/>
        <end position="17"/>
    </location>
</feature>
<dbReference type="PANTHER" id="PTHR30282">
    <property type="entry name" value="P-AMINOBENZOYL GLUTAMATE TRANSPORTER"/>
    <property type="match status" value="1"/>
</dbReference>
<feature type="region of interest" description="Disordered" evidence="1">
    <location>
        <begin position="1"/>
        <end position="32"/>
    </location>
</feature>
<feature type="transmembrane region" description="Helical" evidence="2">
    <location>
        <begin position="185"/>
        <end position="202"/>
    </location>
</feature>